<dbReference type="Pfam" id="PF00335">
    <property type="entry name" value="Tetraspanin"/>
    <property type="match status" value="1"/>
</dbReference>
<keyword evidence="3 5" id="KW-1133">Transmembrane helix</keyword>
<organism evidence="6 7">
    <name type="scientific">Porites evermanni</name>
    <dbReference type="NCBI Taxonomy" id="104178"/>
    <lineage>
        <taxon>Eukaryota</taxon>
        <taxon>Metazoa</taxon>
        <taxon>Cnidaria</taxon>
        <taxon>Anthozoa</taxon>
        <taxon>Hexacorallia</taxon>
        <taxon>Scleractinia</taxon>
        <taxon>Fungiina</taxon>
        <taxon>Poritidae</taxon>
        <taxon>Porites</taxon>
    </lineage>
</organism>
<comment type="caution">
    <text evidence="6">The sequence shown here is derived from an EMBL/GenBank/DDBJ whole genome shotgun (WGS) entry which is preliminary data.</text>
</comment>
<dbReference type="Proteomes" id="UP001159427">
    <property type="component" value="Unassembled WGS sequence"/>
</dbReference>
<feature type="transmembrane region" description="Helical" evidence="5">
    <location>
        <begin position="257"/>
        <end position="279"/>
    </location>
</feature>
<sequence>MLKKEILEIGSWTVTTFRFLTVRTITVSEPGRKMAGLTMEGLVRNAHQRHYTSRVLPGVGICVVVLGIFMFASGIAVLVNQKDHAALSSVPFQSAAVVILIAGILSIIAGSVEVIAMKCRECPPTEAKKYLLIFLIVLLLSALLAFVAAIMAFVYTGQVENTMEDDLTVHLKQYGVTGHYGSLVSVNRVQSKNQCCGVINYADWRNTTYGGHRYDKVPDSCCTDQVHACGFEFELSKINRRGCLKLVRRSASSHLKLVGVGGILVAIIQFGLAAAVQYIRRKKLG</sequence>
<dbReference type="InterPro" id="IPR018499">
    <property type="entry name" value="Tetraspanin/Peripherin"/>
</dbReference>
<proteinExistence type="predicted"/>
<name>A0ABN8MXD1_9CNID</name>
<evidence type="ECO:0000256" key="2">
    <source>
        <dbReference type="ARBA" id="ARBA00022692"/>
    </source>
</evidence>
<reference evidence="6 7" key="1">
    <citation type="submission" date="2022-05" db="EMBL/GenBank/DDBJ databases">
        <authorList>
            <consortium name="Genoscope - CEA"/>
            <person name="William W."/>
        </authorList>
    </citation>
    <scope>NUCLEOTIDE SEQUENCE [LARGE SCALE GENOMIC DNA]</scope>
</reference>
<keyword evidence="7" id="KW-1185">Reference proteome</keyword>
<feature type="transmembrane region" description="Helical" evidence="5">
    <location>
        <begin position="55"/>
        <end position="78"/>
    </location>
</feature>
<evidence type="ECO:0000313" key="7">
    <source>
        <dbReference type="Proteomes" id="UP001159427"/>
    </source>
</evidence>
<keyword evidence="4 5" id="KW-0472">Membrane</keyword>
<evidence type="ECO:0000313" key="6">
    <source>
        <dbReference type="EMBL" id="CAH3038152.1"/>
    </source>
</evidence>
<feature type="transmembrane region" description="Helical" evidence="5">
    <location>
        <begin position="90"/>
        <end position="109"/>
    </location>
</feature>
<evidence type="ECO:0000256" key="5">
    <source>
        <dbReference type="SAM" id="Phobius"/>
    </source>
</evidence>
<comment type="subcellular location">
    <subcellularLocation>
        <location evidence="1">Membrane</location>
        <topology evidence="1">Multi-pass membrane protein</topology>
    </subcellularLocation>
</comment>
<evidence type="ECO:0000256" key="3">
    <source>
        <dbReference type="ARBA" id="ARBA00022989"/>
    </source>
</evidence>
<dbReference type="EMBL" id="CALNXI010000709">
    <property type="protein sequence ID" value="CAH3038152.1"/>
    <property type="molecule type" value="Genomic_DNA"/>
</dbReference>
<gene>
    <name evidence="6" type="ORF">PEVE_00039788</name>
</gene>
<keyword evidence="2 5" id="KW-0812">Transmembrane</keyword>
<feature type="transmembrane region" description="Helical" evidence="5">
    <location>
        <begin position="130"/>
        <end position="155"/>
    </location>
</feature>
<protein>
    <recommendedName>
        <fullName evidence="8">Tetraspanin</fullName>
    </recommendedName>
</protein>
<dbReference type="InterPro" id="IPR008952">
    <property type="entry name" value="Tetraspanin_EC2_sf"/>
</dbReference>
<dbReference type="Gene3D" id="1.10.1450.10">
    <property type="entry name" value="Tetraspanin"/>
    <property type="match status" value="1"/>
</dbReference>
<accession>A0ABN8MXD1</accession>
<evidence type="ECO:0000256" key="1">
    <source>
        <dbReference type="ARBA" id="ARBA00004141"/>
    </source>
</evidence>
<dbReference type="PANTHER" id="PTHR19282">
    <property type="entry name" value="TETRASPANIN"/>
    <property type="match status" value="1"/>
</dbReference>
<evidence type="ECO:0000256" key="4">
    <source>
        <dbReference type="ARBA" id="ARBA00023136"/>
    </source>
</evidence>
<dbReference type="SUPFAM" id="SSF48652">
    <property type="entry name" value="Tetraspanin"/>
    <property type="match status" value="1"/>
</dbReference>
<evidence type="ECO:0008006" key="8">
    <source>
        <dbReference type="Google" id="ProtNLM"/>
    </source>
</evidence>